<protein>
    <recommendedName>
        <fullName evidence="3">Alpha/beta hydrolase</fullName>
    </recommendedName>
</protein>
<evidence type="ECO:0000313" key="2">
    <source>
        <dbReference type="Proteomes" id="UP001300496"/>
    </source>
</evidence>
<dbReference type="InterPro" id="IPR029058">
    <property type="entry name" value="AB_hydrolase_fold"/>
</dbReference>
<proteinExistence type="predicted"/>
<dbReference type="Proteomes" id="UP001300496">
    <property type="component" value="Unassembled WGS sequence"/>
</dbReference>
<dbReference type="Gene3D" id="3.40.50.1820">
    <property type="entry name" value="alpha/beta hydrolase"/>
    <property type="match status" value="1"/>
</dbReference>
<comment type="caution">
    <text evidence="1">The sequence shown here is derived from an EMBL/GenBank/DDBJ whole genome shotgun (WGS) entry which is preliminary data.</text>
</comment>
<reference evidence="1 2" key="1">
    <citation type="journal article" date="2024" name="Int. J. Syst. Evol. Microbiol.">
        <title>Microbacterium memoriense sp. nov., a member of the Actinomycetota from marine beach sediment of the north coast of Portugal.</title>
        <authorList>
            <person name="Santos J.D.N.D."/>
            <person name="Klimek D."/>
            <person name="Calusinska M."/>
            <person name="Lobo-da-Cunha A."/>
            <person name="Catita J."/>
            <person name="Goncalves H."/>
            <person name="Gonzalez I."/>
            <person name="Lage O.M."/>
        </authorList>
    </citation>
    <scope>NUCLEOTIDE SEQUENCE [LARGE SCALE GENOMIC DNA]</scope>
    <source>
        <strain evidence="1 2">PMIC_1C1B</strain>
    </source>
</reference>
<evidence type="ECO:0008006" key="3">
    <source>
        <dbReference type="Google" id="ProtNLM"/>
    </source>
</evidence>
<dbReference type="EMBL" id="JAODOR010000014">
    <property type="protein sequence ID" value="MCT9003033.1"/>
    <property type="molecule type" value="Genomic_DNA"/>
</dbReference>
<gene>
    <name evidence="1" type="ORF">N4R40_11730</name>
</gene>
<evidence type="ECO:0000313" key="1">
    <source>
        <dbReference type="EMBL" id="MCT9003033.1"/>
    </source>
</evidence>
<name>A0ABT2PEI8_9MICO</name>
<accession>A0ABT2PEI8</accession>
<dbReference type="RefSeq" id="WP_261607565.1">
    <property type="nucleotide sequence ID" value="NZ_JAODOR010000014.1"/>
</dbReference>
<dbReference type="SUPFAM" id="SSF53474">
    <property type="entry name" value="alpha/beta-Hydrolases"/>
    <property type="match status" value="1"/>
</dbReference>
<sequence length="435" mass="44351">MSLTDDLEIRSGGIIAVDTDHLRDAAARLAVLADDCDVLRSRLSELAGVLRDADVWAFVPTAEVTAAGAQAASLAGGVRSMAETYDLVELWIQIEVARSSDDSARVAVLAALSGQLIAAHPDAAARAAGEVAGWVVGHREGAVAQLGGSVGAFGYLMPGWSLRQAAGLVGSAVALLGTIAIDGVGRGAVAATPLRGDPRPVTVTPLTSTRGTAPTGLADMATRIPRDDARVRVEKYTMADGSTQFVAYVAGTQIGADADEPWDMQSNVELYTGSRSASYDATMAALEAAGAHPGDTVHLAGHSQGAMVASHVATSGVYEVPALVTLGDPVQVAVGPGTLSVDIRHGDDPVSALAAGGHPAAVGSADSFVAGRTSAASLVDGEMPMQPHALTRYVETAALLDRSSDPRMTPVRSLFEGLGQAVSVQVTTYGATRPS</sequence>
<keyword evidence="2" id="KW-1185">Reference proteome</keyword>
<organism evidence="1 2">
    <name type="scientific">Microbacterium memoriense</name>
    <dbReference type="NCBI Taxonomy" id="2978350"/>
    <lineage>
        <taxon>Bacteria</taxon>
        <taxon>Bacillati</taxon>
        <taxon>Actinomycetota</taxon>
        <taxon>Actinomycetes</taxon>
        <taxon>Micrococcales</taxon>
        <taxon>Microbacteriaceae</taxon>
        <taxon>Microbacterium</taxon>
    </lineage>
</organism>